<proteinExistence type="inferred from homology"/>
<accession>A0ABQ8ELG6</accession>
<dbReference type="PANTHER" id="PTHR11527">
    <property type="entry name" value="HEAT-SHOCK PROTEIN 20 FAMILY MEMBER"/>
    <property type="match status" value="1"/>
</dbReference>
<evidence type="ECO:0000313" key="5">
    <source>
        <dbReference type="EMBL" id="KAH0941558.1"/>
    </source>
</evidence>
<dbReference type="Pfam" id="PF00011">
    <property type="entry name" value="HSP20"/>
    <property type="match status" value="1"/>
</dbReference>
<organism evidence="5 6">
    <name type="scientific">Brassica napus</name>
    <name type="common">Rape</name>
    <dbReference type="NCBI Taxonomy" id="3708"/>
    <lineage>
        <taxon>Eukaryota</taxon>
        <taxon>Viridiplantae</taxon>
        <taxon>Streptophyta</taxon>
        <taxon>Embryophyta</taxon>
        <taxon>Tracheophyta</taxon>
        <taxon>Spermatophyta</taxon>
        <taxon>Magnoliopsida</taxon>
        <taxon>eudicotyledons</taxon>
        <taxon>Gunneridae</taxon>
        <taxon>Pentapetalae</taxon>
        <taxon>rosids</taxon>
        <taxon>malvids</taxon>
        <taxon>Brassicales</taxon>
        <taxon>Brassicaceae</taxon>
        <taxon>Brassiceae</taxon>
        <taxon>Brassica</taxon>
    </lineage>
</organism>
<evidence type="ECO:0000313" key="6">
    <source>
        <dbReference type="Proteomes" id="UP000824890"/>
    </source>
</evidence>
<protein>
    <recommendedName>
        <fullName evidence="4">SHSP domain-containing protein</fullName>
    </recommendedName>
</protein>
<evidence type="ECO:0000259" key="4">
    <source>
        <dbReference type="PROSITE" id="PS01031"/>
    </source>
</evidence>
<gene>
    <name evidence="5" type="ORF">HID58_001195</name>
</gene>
<sequence length="222" mass="25735">MTEKLQYYNRSQPNRQYERDEVLVIVHADHTYELFSQPISQAHTISPLQHTSWSRRNTEEADSDDCGEKIGGLEEGQQWQLLRRLRIRRIQLTPWEYLLSSRALNGYQVSQENHIRWSQTPDSHIFSVDLPGLRKEEIKVEIEDSIYLNIRTETTERSPDPPVRSFKRKFRLPESIDITGISAGYEDGVLTVSVPKVVLGRRSFFIDPSDVPESLQVLARAA</sequence>
<evidence type="ECO:0000256" key="2">
    <source>
        <dbReference type="PROSITE-ProRule" id="PRU00285"/>
    </source>
</evidence>
<keyword evidence="1" id="KW-0346">Stress response</keyword>
<comment type="caution">
    <text evidence="5">The sequence shown here is derived from an EMBL/GenBank/DDBJ whole genome shotgun (WGS) entry which is preliminary data.</text>
</comment>
<reference evidence="5 6" key="1">
    <citation type="submission" date="2021-05" db="EMBL/GenBank/DDBJ databases">
        <title>Genome Assembly of Synthetic Allotetraploid Brassica napus Reveals Homoeologous Exchanges between Subgenomes.</title>
        <authorList>
            <person name="Davis J.T."/>
        </authorList>
    </citation>
    <scope>NUCLEOTIDE SEQUENCE [LARGE SCALE GENOMIC DNA]</scope>
    <source>
        <strain evidence="6">cv. Da-Ae</strain>
        <tissue evidence="5">Seedling</tissue>
    </source>
</reference>
<dbReference type="InterPro" id="IPR008978">
    <property type="entry name" value="HSP20-like_chaperone"/>
</dbReference>
<feature type="domain" description="SHSP" evidence="4">
    <location>
        <begin position="106"/>
        <end position="214"/>
    </location>
</feature>
<dbReference type="InterPro" id="IPR002068">
    <property type="entry name" value="A-crystallin/Hsp20_dom"/>
</dbReference>
<dbReference type="Gene3D" id="2.60.40.790">
    <property type="match status" value="1"/>
</dbReference>
<evidence type="ECO:0000256" key="1">
    <source>
        <dbReference type="ARBA" id="ARBA00023016"/>
    </source>
</evidence>
<dbReference type="EMBL" id="JAGKQM010000001">
    <property type="protein sequence ID" value="KAH0941558.1"/>
    <property type="molecule type" value="Genomic_DNA"/>
</dbReference>
<dbReference type="Proteomes" id="UP000824890">
    <property type="component" value="Unassembled WGS sequence"/>
</dbReference>
<evidence type="ECO:0000256" key="3">
    <source>
        <dbReference type="RuleBase" id="RU003616"/>
    </source>
</evidence>
<dbReference type="SUPFAM" id="SSF49764">
    <property type="entry name" value="HSP20-like chaperones"/>
    <property type="match status" value="1"/>
</dbReference>
<name>A0ABQ8ELG6_BRANA</name>
<dbReference type="InterPro" id="IPR031107">
    <property type="entry name" value="Small_HSP"/>
</dbReference>
<comment type="similarity">
    <text evidence="2 3">Belongs to the small heat shock protein (HSP20) family.</text>
</comment>
<dbReference type="PROSITE" id="PS01031">
    <property type="entry name" value="SHSP"/>
    <property type="match status" value="1"/>
</dbReference>
<keyword evidence="6" id="KW-1185">Reference proteome</keyword>